<feature type="transmembrane region" description="Helical" evidence="1">
    <location>
        <begin position="21"/>
        <end position="39"/>
    </location>
</feature>
<protein>
    <recommendedName>
        <fullName evidence="4">PH domain-containing protein</fullName>
    </recommendedName>
</protein>
<sequence length="153" mass="16725">MGDGCALVSFRPTWRQAIGHGLRAGVVCAAVALLVAFVVPAEVPAAVLVGPPLAAGLGGVLAGRRGGTEIDEYGIRRTVPAPPGVASWRQVVDIRAERRHRRTVVAVYLDSGETLRLPAPYDGLWLARDPFFERRLFMLVHLWETHRDWSVHS</sequence>
<dbReference type="AlphaFoldDB" id="A0A6F8YP81"/>
<keyword evidence="1" id="KW-0812">Transmembrane</keyword>
<reference evidence="2 3" key="1">
    <citation type="submission" date="2020-03" db="EMBL/GenBank/DDBJ databases">
        <title>Whole genome shotgun sequence of Phytohabitans suffuscus NBRC 105367.</title>
        <authorList>
            <person name="Komaki H."/>
            <person name="Tamura T."/>
        </authorList>
    </citation>
    <scope>NUCLEOTIDE SEQUENCE [LARGE SCALE GENOMIC DNA]</scope>
    <source>
        <strain evidence="2 3">NBRC 105367</strain>
    </source>
</reference>
<dbReference type="Proteomes" id="UP000503011">
    <property type="component" value="Chromosome"/>
</dbReference>
<reference evidence="2 3" key="2">
    <citation type="submission" date="2020-03" db="EMBL/GenBank/DDBJ databases">
        <authorList>
            <person name="Ichikawa N."/>
            <person name="Kimura A."/>
            <person name="Kitahashi Y."/>
            <person name="Uohara A."/>
        </authorList>
    </citation>
    <scope>NUCLEOTIDE SEQUENCE [LARGE SCALE GENOMIC DNA]</scope>
    <source>
        <strain evidence="2 3">NBRC 105367</strain>
    </source>
</reference>
<evidence type="ECO:0008006" key="4">
    <source>
        <dbReference type="Google" id="ProtNLM"/>
    </source>
</evidence>
<dbReference type="KEGG" id="psuu:Psuf_052430"/>
<proteinExistence type="predicted"/>
<name>A0A6F8YP81_9ACTN</name>
<dbReference type="RefSeq" id="WP_232074997.1">
    <property type="nucleotide sequence ID" value="NZ_AP022871.1"/>
</dbReference>
<evidence type="ECO:0000256" key="1">
    <source>
        <dbReference type="SAM" id="Phobius"/>
    </source>
</evidence>
<evidence type="ECO:0000313" key="3">
    <source>
        <dbReference type="Proteomes" id="UP000503011"/>
    </source>
</evidence>
<dbReference type="EMBL" id="AP022871">
    <property type="protein sequence ID" value="BCB87930.1"/>
    <property type="molecule type" value="Genomic_DNA"/>
</dbReference>
<gene>
    <name evidence="2" type="ORF">Psuf_052430</name>
</gene>
<keyword evidence="3" id="KW-1185">Reference proteome</keyword>
<keyword evidence="1" id="KW-0472">Membrane</keyword>
<organism evidence="2 3">
    <name type="scientific">Phytohabitans suffuscus</name>
    <dbReference type="NCBI Taxonomy" id="624315"/>
    <lineage>
        <taxon>Bacteria</taxon>
        <taxon>Bacillati</taxon>
        <taxon>Actinomycetota</taxon>
        <taxon>Actinomycetes</taxon>
        <taxon>Micromonosporales</taxon>
        <taxon>Micromonosporaceae</taxon>
    </lineage>
</organism>
<accession>A0A6F8YP81</accession>
<keyword evidence="1" id="KW-1133">Transmembrane helix</keyword>
<evidence type="ECO:0000313" key="2">
    <source>
        <dbReference type="EMBL" id="BCB87930.1"/>
    </source>
</evidence>